<dbReference type="GO" id="GO:0006419">
    <property type="term" value="P:alanyl-tRNA aminoacylation"/>
    <property type="evidence" value="ECO:0007669"/>
    <property type="project" value="InterPro"/>
</dbReference>
<feature type="domain" description="Alanyl-transfer RNA synthetases family profile" evidence="9">
    <location>
        <begin position="1"/>
        <end position="342"/>
    </location>
</feature>
<dbReference type="EMBL" id="CAJNOK010052656">
    <property type="protein sequence ID" value="CAF1608957.1"/>
    <property type="molecule type" value="Genomic_DNA"/>
</dbReference>
<dbReference type="EMBL" id="CAJOBA010076801">
    <property type="protein sequence ID" value="CAF4421861.1"/>
    <property type="molecule type" value="Genomic_DNA"/>
</dbReference>
<accession>A0A8S2VYG0</accession>
<evidence type="ECO:0000256" key="6">
    <source>
        <dbReference type="ARBA" id="ARBA00022884"/>
    </source>
</evidence>
<dbReference type="PANTHER" id="PTHR11777">
    <property type="entry name" value="ALANYL-TRNA SYNTHETASE"/>
    <property type="match status" value="1"/>
</dbReference>
<dbReference type="InterPro" id="IPR018164">
    <property type="entry name" value="Ala-tRNA-synth_IIc_N"/>
</dbReference>
<comment type="caution">
    <text evidence="11">The sequence shown here is derived from an EMBL/GenBank/DDBJ whole genome shotgun (WGS) entry which is preliminary data.</text>
</comment>
<dbReference type="GO" id="GO:0005829">
    <property type="term" value="C:cytosol"/>
    <property type="evidence" value="ECO:0007669"/>
    <property type="project" value="TreeGrafter"/>
</dbReference>
<dbReference type="InterPro" id="IPR002318">
    <property type="entry name" value="Ala-tRNA-lgiase_IIc"/>
</dbReference>
<dbReference type="Gene3D" id="2.40.30.130">
    <property type="match status" value="1"/>
</dbReference>
<keyword evidence="5" id="KW-0067">ATP-binding</keyword>
<dbReference type="GO" id="GO:0004813">
    <property type="term" value="F:alanine-tRNA ligase activity"/>
    <property type="evidence" value="ECO:0007669"/>
    <property type="project" value="InterPro"/>
</dbReference>
<dbReference type="GO" id="GO:0002161">
    <property type="term" value="F:aminoacyl-tRNA deacylase activity"/>
    <property type="evidence" value="ECO:0007669"/>
    <property type="project" value="TreeGrafter"/>
</dbReference>
<dbReference type="SUPFAM" id="SSF50447">
    <property type="entry name" value="Translation proteins"/>
    <property type="match status" value="1"/>
</dbReference>
<evidence type="ECO:0000313" key="11">
    <source>
        <dbReference type="EMBL" id="CAF4421861.1"/>
    </source>
</evidence>
<organism evidence="11 12">
    <name type="scientific">Didymodactylos carnosus</name>
    <dbReference type="NCBI Taxonomy" id="1234261"/>
    <lineage>
        <taxon>Eukaryota</taxon>
        <taxon>Metazoa</taxon>
        <taxon>Spiralia</taxon>
        <taxon>Gnathifera</taxon>
        <taxon>Rotifera</taxon>
        <taxon>Eurotatoria</taxon>
        <taxon>Bdelloidea</taxon>
        <taxon>Philodinida</taxon>
        <taxon>Philodinidae</taxon>
        <taxon>Didymodactylos</taxon>
    </lineage>
</organism>
<evidence type="ECO:0000313" key="12">
    <source>
        <dbReference type="Proteomes" id="UP000682733"/>
    </source>
</evidence>
<keyword evidence="4" id="KW-0547">Nucleotide-binding</keyword>
<dbReference type="GO" id="GO:0000049">
    <property type="term" value="F:tRNA binding"/>
    <property type="evidence" value="ECO:0007669"/>
    <property type="project" value="UniProtKB-KW"/>
</dbReference>
<evidence type="ECO:0000256" key="3">
    <source>
        <dbReference type="ARBA" id="ARBA00022598"/>
    </source>
</evidence>
<feature type="non-terminal residue" evidence="11">
    <location>
        <position position="1"/>
    </location>
</feature>
<proteinExistence type="inferred from homology"/>
<evidence type="ECO:0000256" key="8">
    <source>
        <dbReference type="ARBA" id="ARBA00023146"/>
    </source>
</evidence>
<dbReference type="InterPro" id="IPR009000">
    <property type="entry name" value="Transl_B-barrel_sf"/>
</dbReference>
<evidence type="ECO:0000256" key="7">
    <source>
        <dbReference type="ARBA" id="ARBA00022917"/>
    </source>
</evidence>
<dbReference type="SUPFAM" id="SSF101353">
    <property type="entry name" value="Putative anticodon-binding domain of alanyl-tRNA synthetase (AlaRS)"/>
    <property type="match status" value="1"/>
</dbReference>
<evidence type="ECO:0000259" key="9">
    <source>
        <dbReference type="PROSITE" id="PS50860"/>
    </source>
</evidence>
<keyword evidence="2" id="KW-0820">tRNA-binding</keyword>
<keyword evidence="8" id="KW-0030">Aminoacyl-tRNA synthetase</keyword>
<evidence type="ECO:0000256" key="4">
    <source>
        <dbReference type="ARBA" id="ARBA00022741"/>
    </source>
</evidence>
<evidence type="ECO:0000313" key="10">
    <source>
        <dbReference type="EMBL" id="CAF1608957.1"/>
    </source>
</evidence>
<protein>
    <recommendedName>
        <fullName evidence="9">Alanyl-transfer RNA synthetases family profile domain-containing protein</fullName>
    </recommendedName>
</protein>
<dbReference type="PROSITE" id="PS50860">
    <property type="entry name" value="AA_TRNA_LIGASE_II_ALA"/>
    <property type="match status" value="1"/>
</dbReference>
<gene>
    <name evidence="10" type="ORF">OVA965_LOCUS42549</name>
    <name evidence="11" type="ORF">TMI583_LOCUS44493</name>
</gene>
<dbReference type="PANTHER" id="PTHR11777:SF9">
    <property type="entry name" value="ALANINE--TRNA LIGASE, CYTOPLASMIC"/>
    <property type="match status" value="1"/>
</dbReference>
<keyword evidence="6" id="KW-0694">RNA-binding</keyword>
<sequence length="342" mass="38732">KKNIDTGAGLERLACILQNVPTNFDTDQFEEIMRAIEAHTSFRYLPQAYFTKEPIQTGHNLAFRVIADHIRAAVLMMAENVAPSNKDRGYTIRRLIRRAMVYGRSLQINGLFLVSLLPAVIKMYKNLAPELEQNANFVQLALEKEEKGFTKTLAQGRQLLDKSANKEQRISGETAFRLLDTFGYPIELTEEYARQHNIELDTADFASRLAAHREASKTSAKGTGFNQQIPALVEYRESSIFDYEASELKAKVNLLLNEQFISVPVLNHENGYLITDRTCLFATTGGQEHDNGIVNKFLITDVTKAPHGQHVHKLEQASLKIGDLVDLKFDQKKRELTRKNHS</sequence>
<keyword evidence="3" id="KW-0436">Ligase</keyword>
<dbReference type="AlphaFoldDB" id="A0A8S2VYG0"/>
<dbReference type="Pfam" id="PF01411">
    <property type="entry name" value="tRNA-synt_2c"/>
    <property type="match status" value="1"/>
</dbReference>
<dbReference type="Proteomes" id="UP000677228">
    <property type="component" value="Unassembled WGS sequence"/>
</dbReference>
<name>A0A8S2VYG0_9BILA</name>
<dbReference type="InterPro" id="IPR018165">
    <property type="entry name" value="Ala-tRNA-synth_IIc_core"/>
</dbReference>
<evidence type="ECO:0000256" key="5">
    <source>
        <dbReference type="ARBA" id="ARBA00022840"/>
    </source>
</evidence>
<dbReference type="InterPro" id="IPR050058">
    <property type="entry name" value="Ala-tRNA_ligase"/>
</dbReference>
<dbReference type="InterPro" id="IPR018162">
    <property type="entry name" value="Ala-tRNA-ligase_IIc_anticod-bd"/>
</dbReference>
<feature type="non-terminal residue" evidence="11">
    <location>
        <position position="342"/>
    </location>
</feature>
<evidence type="ECO:0000256" key="1">
    <source>
        <dbReference type="ARBA" id="ARBA00008226"/>
    </source>
</evidence>
<dbReference type="PRINTS" id="PR00980">
    <property type="entry name" value="TRNASYNTHALA"/>
</dbReference>
<dbReference type="GO" id="GO:0005524">
    <property type="term" value="F:ATP binding"/>
    <property type="evidence" value="ECO:0007669"/>
    <property type="project" value="UniProtKB-KW"/>
</dbReference>
<evidence type="ECO:0000256" key="2">
    <source>
        <dbReference type="ARBA" id="ARBA00022555"/>
    </source>
</evidence>
<reference evidence="11" key="1">
    <citation type="submission" date="2021-02" db="EMBL/GenBank/DDBJ databases">
        <authorList>
            <person name="Nowell W R."/>
        </authorList>
    </citation>
    <scope>NUCLEOTIDE SEQUENCE</scope>
</reference>
<dbReference type="Proteomes" id="UP000682733">
    <property type="component" value="Unassembled WGS sequence"/>
</dbReference>
<keyword evidence="7" id="KW-0648">Protein biosynthesis</keyword>
<comment type="similarity">
    <text evidence="1">Belongs to the class-II aminoacyl-tRNA synthetase family.</text>
</comment>